<keyword evidence="6 8" id="KW-1133">Transmembrane helix</keyword>
<comment type="subcellular location">
    <subcellularLocation>
        <location evidence="1">Cell inner membrane</location>
        <topology evidence="1">Multi-pass membrane protein</topology>
    </subcellularLocation>
</comment>
<feature type="transmembrane region" description="Helical" evidence="8">
    <location>
        <begin position="179"/>
        <end position="198"/>
    </location>
</feature>
<feature type="transmembrane region" description="Helical" evidence="8">
    <location>
        <begin position="265"/>
        <end position="288"/>
    </location>
</feature>
<dbReference type="Pfam" id="PF20398">
    <property type="entry name" value="DUF6691"/>
    <property type="match status" value="1"/>
</dbReference>
<keyword evidence="4" id="KW-0997">Cell inner membrane</keyword>
<dbReference type="InterPro" id="IPR046513">
    <property type="entry name" value="DUF6691"/>
</dbReference>
<gene>
    <name evidence="9" type="ORF">FISHEDRAFT_67151</name>
</gene>
<evidence type="ECO:0000256" key="4">
    <source>
        <dbReference type="ARBA" id="ARBA00022519"/>
    </source>
</evidence>
<evidence type="ECO:0000256" key="3">
    <source>
        <dbReference type="ARBA" id="ARBA00022475"/>
    </source>
</evidence>
<organism evidence="9 10">
    <name type="scientific">Fistulina hepatica ATCC 64428</name>
    <dbReference type="NCBI Taxonomy" id="1128425"/>
    <lineage>
        <taxon>Eukaryota</taxon>
        <taxon>Fungi</taxon>
        <taxon>Dikarya</taxon>
        <taxon>Basidiomycota</taxon>
        <taxon>Agaricomycotina</taxon>
        <taxon>Agaricomycetes</taxon>
        <taxon>Agaricomycetidae</taxon>
        <taxon>Agaricales</taxon>
        <taxon>Fistulinaceae</taxon>
        <taxon>Fistulina</taxon>
    </lineage>
</organism>
<feature type="transmembrane region" description="Helical" evidence="8">
    <location>
        <begin position="294"/>
        <end position="316"/>
    </location>
</feature>
<evidence type="ECO:0000256" key="5">
    <source>
        <dbReference type="ARBA" id="ARBA00022692"/>
    </source>
</evidence>
<evidence type="ECO:0008006" key="11">
    <source>
        <dbReference type="Google" id="ProtNLM"/>
    </source>
</evidence>
<feature type="transmembrane region" description="Helical" evidence="8">
    <location>
        <begin position="110"/>
        <end position="130"/>
    </location>
</feature>
<evidence type="ECO:0000256" key="6">
    <source>
        <dbReference type="ARBA" id="ARBA00022989"/>
    </source>
</evidence>
<feature type="transmembrane region" description="Helical" evidence="8">
    <location>
        <begin position="46"/>
        <end position="63"/>
    </location>
</feature>
<keyword evidence="7 8" id="KW-0472">Membrane</keyword>
<feature type="transmembrane region" description="Helical" evidence="8">
    <location>
        <begin position="218"/>
        <end position="238"/>
    </location>
</feature>
<reference evidence="9 10" key="1">
    <citation type="journal article" date="2015" name="Fungal Genet. Biol.">
        <title>Evolution of novel wood decay mechanisms in Agaricales revealed by the genome sequences of Fistulina hepatica and Cylindrobasidium torrendii.</title>
        <authorList>
            <person name="Floudas D."/>
            <person name="Held B.W."/>
            <person name="Riley R."/>
            <person name="Nagy L.G."/>
            <person name="Koehler G."/>
            <person name="Ransdell A.S."/>
            <person name="Younus H."/>
            <person name="Chow J."/>
            <person name="Chiniquy J."/>
            <person name="Lipzen A."/>
            <person name="Tritt A."/>
            <person name="Sun H."/>
            <person name="Haridas S."/>
            <person name="LaButti K."/>
            <person name="Ohm R.A."/>
            <person name="Kues U."/>
            <person name="Blanchette R.A."/>
            <person name="Grigoriev I.V."/>
            <person name="Minto R.E."/>
            <person name="Hibbett D.S."/>
        </authorList>
    </citation>
    <scope>NUCLEOTIDE SEQUENCE [LARGE SCALE GENOMIC DNA]</scope>
    <source>
        <strain evidence="9 10">ATCC 64428</strain>
    </source>
</reference>
<evidence type="ECO:0000256" key="2">
    <source>
        <dbReference type="ARBA" id="ARBA00022448"/>
    </source>
</evidence>
<evidence type="ECO:0000313" key="10">
    <source>
        <dbReference type="Proteomes" id="UP000054144"/>
    </source>
</evidence>
<feature type="transmembrane region" description="Helical" evidence="8">
    <location>
        <begin position="142"/>
        <end position="167"/>
    </location>
</feature>
<accession>A0A0D7A2T7</accession>
<dbReference type="OrthoDB" id="10254418at2759"/>
<dbReference type="InterPro" id="IPR007272">
    <property type="entry name" value="Sulf_transp_TsuA/YedE"/>
</dbReference>
<dbReference type="PANTHER" id="PTHR30574">
    <property type="entry name" value="INNER MEMBRANE PROTEIN YEDE"/>
    <property type="match status" value="1"/>
</dbReference>
<evidence type="ECO:0000313" key="9">
    <source>
        <dbReference type="EMBL" id="KIY45045.1"/>
    </source>
</evidence>
<keyword evidence="2" id="KW-0813">Transport</keyword>
<dbReference type="EMBL" id="KN882062">
    <property type="protein sequence ID" value="KIY45045.1"/>
    <property type="molecule type" value="Genomic_DNA"/>
</dbReference>
<dbReference type="AlphaFoldDB" id="A0A0D7A2T7"/>
<dbReference type="Proteomes" id="UP000054144">
    <property type="component" value="Unassembled WGS sequence"/>
</dbReference>
<evidence type="ECO:0000256" key="7">
    <source>
        <dbReference type="ARBA" id="ARBA00023136"/>
    </source>
</evidence>
<evidence type="ECO:0000256" key="8">
    <source>
        <dbReference type="SAM" id="Phobius"/>
    </source>
</evidence>
<sequence>MPATPVQSFLGGLGLALPVHSLLLLNGKVFGISGFIHRGVKGDREAIAGIAGLIFGGTIVGLADRAGTAPVFAPFPIVILSGFLVGLGTKMSNGCTSGHMICGLSRLSRRSLAATATFFSVASLTAQLVHAGAHPTPVTFDWSLGASGLSLLGIQAASLLSLSILYITNKLGNSSERSFLRTVAAFITAVEFAVALRLSNLTEPTKVLGFLMLPWSAAFDASLAFLAAGALPLTTALYRYCRGDEKPRLGGGWCVPTSQVIDRRLVLGAAAFGMGWGIMGICPGPGLVNFGRALVARSGVATMACWLLSVVVGGLVV</sequence>
<dbReference type="GO" id="GO:0005886">
    <property type="term" value="C:plasma membrane"/>
    <property type="evidence" value="ECO:0007669"/>
    <property type="project" value="UniProtKB-SubCell"/>
</dbReference>
<protein>
    <recommendedName>
        <fullName evidence="11">Sulphur transport domain-containing protein</fullName>
    </recommendedName>
</protein>
<keyword evidence="5 8" id="KW-0812">Transmembrane</keyword>
<feature type="transmembrane region" description="Helical" evidence="8">
    <location>
        <begin position="69"/>
        <end position="89"/>
    </location>
</feature>
<name>A0A0D7A2T7_9AGAR</name>
<evidence type="ECO:0000256" key="1">
    <source>
        <dbReference type="ARBA" id="ARBA00004429"/>
    </source>
</evidence>
<proteinExistence type="predicted"/>
<dbReference type="PANTHER" id="PTHR30574:SF1">
    <property type="entry name" value="SULPHUR TRANSPORT DOMAIN-CONTAINING PROTEIN"/>
    <property type="match status" value="1"/>
</dbReference>
<keyword evidence="10" id="KW-1185">Reference proteome</keyword>
<keyword evidence="3" id="KW-1003">Cell membrane</keyword>